<sequence length="866" mass="95449">MAVTTNGGHNRSYACKCLNVRINTRSPPSSAEPAEKDYTSVYVGDDGISVAHNQLTLRTRSRAKEQKRGDETVLTRYMSLTCLICRTLVYRVLQVITPDVDCGEGPVPPTEDWAECELLKSPSGWIEVYKDCISDDDIARAEASPLYSRTFCIVLPSGGSSSSAAPSYSAPSQSKISFEQRTHLPPLPPLFLPPPFTPSHTVFRHISSIATEISTKLREEAEEYLAKVVQDKLQELQLAESKLKQEVETIWLQWRHALTQIEQEFKEKKKRSRSRTRQSSANFYRPTSPNIQELPASIRITNFVPPQSPIHRSLSSVASPPGMSSALSASLATSSFHHPRAQAERNGAAPAVITNGARTSPPVYSPRVASPEPETETSTRDRSPATASSRTLALNIQNEAGSIREAYRRNMDESKDIATSFKYVLDMAEQMDEMRGGKPLHIVKETEPIPQNVAPSVVGSQPRGRSPRTSKSAMKHSHDNDASTSTTTKQEKKNGEKPAEKAVEQNHDVKLDSRDKGKRKVTFVVSPDVTIIDGEASKEMKAETPGEEEAAIFDFESEAGDRGSIVDPLSHRNSEPTSPVDAIQAPQRPRRVRQTDASGLPSSLSTLRPASLPQPSAIRPPSSSAKDVDQKPKPDEVDELVLANQYLAKTIGTVEESPPEDFLEDDIDSREAEILRLVAAHTPSHRNAWKKNSKAWQLFVSRQGKKKKDSGRIAEEDEEDSTSSRAGYYDSTEDEASTEDDTRNDPHFQLATSAPIPIAPIGRGRHFGMQSYQPKTSLSDRPGVLVPALRKNSSAALKASYAERDRFRSIDPGIVDFADEDEDDEEDEDDVRNGEDVGGRARQRALKILQARDSVPAAGMWRSLAS</sequence>
<feature type="compositionally biased region" description="Acidic residues" evidence="1">
    <location>
        <begin position="817"/>
        <end position="830"/>
    </location>
</feature>
<accession>A0ABP1CZI4</accession>
<feature type="compositionally biased region" description="Basic and acidic residues" evidence="1">
    <location>
        <begin position="535"/>
        <end position="544"/>
    </location>
</feature>
<feature type="compositionally biased region" description="Acidic residues" evidence="1">
    <location>
        <begin position="545"/>
        <end position="558"/>
    </location>
</feature>
<keyword evidence="3" id="KW-1185">Reference proteome</keyword>
<dbReference type="Proteomes" id="UP001497453">
    <property type="component" value="Chromosome 2"/>
</dbReference>
<organism evidence="2 3">
    <name type="scientific">Somion occarium</name>
    <dbReference type="NCBI Taxonomy" id="3059160"/>
    <lineage>
        <taxon>Eukaryota</taxon>
        <taxon>Fungi</taxon>
        <taxon>Dikarya</taxon>
        <taxon>Basidiomycota</taxon>
        <taxon>Agaricomycotina</taxon>
        <taxon>Agaricomycetes</taxon>
        <taxon>Polyporales</taxon>
        <taxon>Cerrenaceae</taxon>
        <taxon>Somion</taxon>
    </lineage>
</organism>
<feature type="region of interest" description="Disordered" evidence="1">
    <location>
        <begin position="817"/>
        <end position="841"/>
    </location>
</feature>
<evidence type="ECO:0000313" key="2">
    <source>
        <dbReference type="EMBL" id="CAL1701066.1"/>
    </source>
</evidence>
<feature type="compositionally biased region" description="Polar residues" evidence="1">
    <location>
        <begin position="770"/>
        <end position="779"/>
    </location>
</feature>
<feature type="compositionally biased region" description="Polar residues" evidence="1">
    <location>
        <begin position="385"/>
        <end position="396"/>
    </location>
</feature>
<name>A0ABP1CZI4_9APHY</name>
<dbReference type="EMBL" id="OZ037945">
    <property type="protein sequence ID" value="CAL1701066.1"/>
    <property type="molecule type" value="Genomic_DNA"/>
</dbReference>
<protein>
    <submittedName>
        <fullName evidence="2">Uncharacterized protein</fullName>
    </submittedName>
</protein>
<feature type="compositionally biased region" description="Basic and acidic residues" evidence="1">
    <location>
        <begin position="626"/>
        <end position="635"/>
    </location>
</feature>
<evidence type="ECO:0000313" key="3">
    <source>
        <dbReference type="Proteomes" id="UP001497453"/>
    </source>
</evidence>
<feature type="compositionally biased region" description="Polar residues" evidence="1">
    <location>
        <begin position="595"/>
        <end position="608"/>
    </location>
</feature>
<feature type="region of interest" description="Disordered" evidence="1">
    <location>
        <begin position="265"/>
        <end position="289"/>
    </location>
</feature>
<feature type="region of interest" description="Disordered" evidence="1">
    <location>
        <begin position="312"/>
        <end position="396"/>
    </location>
</feature>
<feature type="compositionally biased region" description="Basic and acidic residues" evidence="1">
    <location>
        <begin position="489"/>
        <end position="515"/>
    </location>
</feature>
<gene>
    <name evidence="2" type="ORF">GFSPODELE1_LOCUS3418</name>
</gene>
<feature type="compositionally biased region" description="Low complexity" evidence="1">
    <location>
        <begin position="324"/>
        <end position="335"/>
    </location>
</feature>
<feature type="region of interest" description="Disordered" evidence="1">
    <location>
        <begin position="700"/>
        <end position="781"/>
    </location>
</feature>
<reference evidence="3" key="1">
    <citation type="submission" date="2024-04" db="EMBL/GenBank/DDBJ databases">
        <authorList>
            <person name="Shaw F."/>
            <person name="Minotto A."/>
        </authorList>
    </citation>
    <scope>NUCLEOTIDE SEQUENCE [LARGE SCALE GENOMIC DNA]</scope>
</reference>
<feature type="region of interest" description="Disordered" evidence="1">
    <location>
        <begin position="446"/>
        <end position="639"/>
    </location>
</feature>
<proteinExistence type="predicted"/>
<evidence type="ECO:0000256" key="1">
    <source>
        <dbReference type="SAM" id="MobiDB-lite"/>
    </source>
</evidence>